<dbReference type="EMBL" id="VWRR01000016">
    <property type="protein sequence ID" value="KAF6001126.1"/>
    <property type="molecule type" value="Genomic_DNA"/>
</dbReference>
<keyword evidence="2" id="KW-0350">Heme biosynthesis</keyword>
<keyword evidence="3" id="KW-0456">Lyase</keyword>
<comment type="caution">
    <text evidence="6">The sequence shown here is derived from an EMBL/GenBank/DDBJ whole genome shotgun (WGS) entry which is preliminary data.</text>
</comment>
<dbReference type="OrthoDB" id="1323at2759"/>
<comment type="similarity">
    <text evidence="5">Belongs to the ferrochelatase family.</text>
</comment>
<gene>
    <name evidence="6" type="primary">HEM8_1</name>
    <name evidence="6" type="ORF">F1559_003306</name>
</gene>
<dbReference type="PANTHER" id="PTHR11108:SF1">
    <property type="entry name" value="FERROCHELATASE, MITOCHONDRIAL"/>
    <property type="match status" value="1"/>
</dbReference>
<protein>
    <submittedName>
        <fullName evidence="6">Hem8p</fullName>
    </submittedName>
</protein>
<dbReference type="InterPro" id="IPR001015">
    <property type="entry name" value="Ferrochelatase"/>
</dbReference>
<keyword evidence="1" id="KW-0408">Iron</keyword>
<sequence>MRQEHCCGSLIQANRNCYRAQCFATARALAQELSLAPHEYTVSFQSRLTAAGPEWIKPYTDEVLATLPKQRGVRRLAVAIPSFVTDCLETLEEIGMQGREIFSEAGGEEFFLVPCLNDSQEWADNLLRIVEDSC</sequence>
<evidence type="ECO:0000256" key="1">
    <source>
        <dbReference type="ARBA" id="ARBA00023004"/>
    </source>
</evidence>
<evidence type="ECO:0000256" key="5">
    <source>
        <dbReference type="RuleBase" id="RU004185"/>
    </source>
</evidence>
<keyword evidence="7" id="KW-1185">Reference proteome</keyword>
<evidence type="ECO:0000256" key="3">
    <source>
        <dbReference type="ARBA" id="ARBA00023239"/>
    </source>
</evidence>
<proteinExistence type="inferred from homology"/>
<keyword evidence="4" id="KW-0627">Porphyrin biosynthesis</keyword>
<accession>A0A7J7IDE5</accession>
<dbReference type="AlphaFoldDB" id="A0A7J7IDE5"/>
<dbReference type="CDD" id="cd00419">
    <property type="entry name" value="Ferrochelatase_C"/>
    <property type="match status" value="1"/>
</dbReference>
<dbReference type="SUPFAM" id="SSF53800">
    <property type="entry name" value="Chelatase"/>
    <property type="match status" value="1"/>
</dbReference>
<evidence type="ECO:0000256" key="4">
    <source>
        <dbReference type="ARBA" id="ARBA00023244"/>
    </source>
</evidence>
<organism evidence="6 7">
    <name type="scientific">Cyanidiococcus yangmingshanensis</name>
    <dbReference type="NCBI Taxonomy" id="2690220"/>
    <lineage>
        <taxon>Eukaryota</taxon>
        <taxon>Rhodophyta</taxon>
        <taxon>Bangiophyceae</taxon>
        <taxon>Cyanidiales</taxon>
        <taxon>Cyanidiaceae</taxon>
        <taxon>Cyanidiococcus</taxon>
    </lineage>
</organism>
<evidence type="ECO:0000256" key="2">
    <source>
        <dbReference type="ARBA" id="ARBA00023133"/>
    </source>
</evidence>
<dbReference type="Gene3D" id="3.40.50.1400">
    <property type="match status" value="2"/>
</dbReference>
<dbReference type="GO" id="GO:0004325">
    <property type="term" value="F:ferrochelatase activity"/>
    <property type="evidence" value="ECO:0007669"/>
    <property type="project" value="InterPro"/>
</dbReference>
<dbReference type="Pfam" id="PF00762">
    <property type="entry name" value="Ferrochelatase"/>
    <property type="match status" value="1"/>
</dbReference>
<dbReference type="InterPro" id="IPR033644">
    <property type="entry name" value="Ferrochelatase_C"/>
</dbReference>
<dbReference type="PANTHER" id="PTHR11108">
    <property type="entry name" value="FERROCHELATASE"/>
    <property type="match status" value="1"/>
</dbReference>
<evidence type="ECO:0000313" key="7">
    <source>
        <dbReference type="Proteomes" id="UP000530660"/>
    </source>
</evidence>
<dbReference type="Proteomes" id="UP000530660">
    <property type="component" value="Unassembled WGS sequence"/>
</dbReference>
<evidence type="ECO:0000313" key="6">
    <source>
        <dbReference type="EMBL" id="KAF6001126.1"/>
    </source>
</evidence>
<name>A0A7J7IDE5_9RHOD</name>
<reference evidence="6 7" key="1">
    <citation type="journal article" date="2020" name="J. Phycol.">
        <title>Comparative genome analysis reveals Cyanidiococcus gen. nov., a new extremophilic red algal genus sister to Cyanidioschyzon (Cyanidioschyzonaceae, Rhodophyta).</title>
        <authorList>
            <person name="Liu S.-L."/>
            <person name="Chiang Y.-R."/>
            <person name="Yoon H.S."/>
            <person name="Fu H.-Y."/>
        </authorList>
    </citation>
    <scope>NUCLEOTIDE SEQUENCE [LARGE SCALE GENOMIC DNA]</scope>
    <source>
        <strain evidence="6 7">THAL066</strain>
    </source>
</reference>
<dbReference type="GO" id="GO:0006783">
    <property type="term" value="P:heme biosynthetic process"/>
    <property type="evidence" value="ECO:0007669"/>
    <property type="project" value="UniProtKB-KW"/>
</dbReference>